<dbReference type="EMBL" id="KZ110592">
    <property type="protein sequence ID" value="OSX66766.1"/>
    <property type="molecule type" value="Genomic_DNA"/>
</dbReference>
<feature type="transmembrane region" description="Helical" evidence="5">
    <location>
        <begin position="31"/>
        <end position="51"/>
    </location>
</feature>
<evidence type="ECO:0000259" key="6">
    <source>
        <dbReference type="Pfam" id="PF00324"/>
    </source>
</evidence>
<evidence type="ECO:0000256" key="3">
    <source>
        <dbReference type="ARBA" id="ARBA00022989"/>
    </source>
</evidence>
<dbReference type="InterPro" id="IPR004841">
    <property type="entry name" value="AA-permease/SLC12A_dom"/>
</dbReference>
<dbReference type="GeneID" id="36325351"/>
<reference evidence="7 8" key="1">
    <citation type="submission" date="2017-04" db="EMBL/GenBank/DDBJ databases">
        <title>Genome Sequence of the Model Brown-Rot Fungus Postia placenta SB12.</title>
        <authorList>
            <consortium name="DOE Joint Genome Institute"/>
            <person name="Gaskell J."/>
            <person name="Kersten P."/>
            <person name="Larrondo L.F."/>
            <person name="Canessa P."/>
            <person name="Martinez D."/>
            <person name="Hibbett D."/>
            <person name="Schmoll M."/>
            <person name="Kubicek C.P."/>
            <person name="Martinez A.T."/>
            <person name="Yadav J."/>
            <person name="Master E."/>
            <person name="Magnuson J.K."/>
            <person name="James T."/>
            <person name="Yaver D."/>
            <person name="Berka R."/>
            <person name="Labutti K."/>
            <person name="Lipzen A."/>
            <person name="Aerts A."/>
            <person name="Barry K."/>
            <person name="Henrissat B."/>
            <person name="Blanchette R."/>
            <person name="Grigoriev I."/>
            <person name="Cullen D."/>
        </authorList>
    </citation>
    <scope>NUCLEOTIDE SEQUENCE [LARGE SCALE GENOMIC DNA]</scope>
    <source>
        <strain evidence="7 8">MAD-698-R-SB12</strain>
    </source>
</reference>
<dbReference type="Proteomes" id="UP000194127">
    <property type="component" value="Unassembled WGS sequence"/>
</dbReference>
<dbReference type="RefSeq" id="XP_024343560.1">
    <property type="nucleotide sequence ID" value="XM_024480401.1"/>
</dbReference>
<proteinExistence type="predicted"/>
<feature type="transmembrane region" description="Helical" evidence="5">
    <location>
        <begin position="103"/>
        <end position="122"/>
    </location>
</feature>
<gene>
    <name evidence="7" type="ORF">POSPLADRAFT_1053383</name>
</gene>
<accession>A0A1X6NEA0</accession>
<organism evidence="7 8">
    <name type="scientific">Postia placenta MAD-698-R-SB12</name>
    <dbReference type="NCBI Taxonomy" id="670580"/>
    <lineage>
        <taxon>Eukaryota</taxon>
        <taxon>Fungi</taxon>
        <taxon>Dikarya</taxon>
        <taxon>Basidiomycota</taxon>
        <taxon>Agaricomycotina</taxon>
        <taxon>Agaricomycetes</taxon>
        <taxon>Polyporales</taxon>
        <taxon>Adustoporiaceae</taxon>
        <taxon>Rhodonia</taxon>
    </lineage>
</organism>
<name>A0A1X6NEA0_9APHY</name>
<sequence>MFGYNGESSAAVPPLFALSLITRVSLGQSEYWFATIKVVLAILFIIVGLIYDWGGVRHHSGPGLENFHNGQAIIGGFSALNGVELVSLAASESAKPHRAIPRAVRATFVRIVLFHILTILTIDLCID</sequence>
<evidence type="ECO:0000313" key="7">
    <source>
        <dbReference type="EMBL" id="OSX66766.1"/>
    </source>
</evidence>
<feature type="domain" description="Amino acid permease/ SLC12A" evidence="6">
    <location>
        <begin position="18"/>
        <end position="126"/>
    </location>
</feature>
<dbReference type="InterPro" id="IPR050524">
    <property type="entry name" value="APC_YAT"/>
</dbReference>
<dbReference type="STRING" id="670580.A0A1X6NEA0"/>
<dbReference type="AlphaFoldDB" id="A0A1X6NEA0"/>
<evidence type="ECO:0000256" key="1">
    <source>
        <dbReference type="ARBA" id="ARBA00004141"/>
    </source>
</evidence>
<dbReference type="PANTHER" id="PTHR43341">
    <property type="entry name" value="AMINO ACID PERMEASE"/>
    <property type="match status" value="1"/>
</dbReference>
<keyword evidence="3 5" id="KW-1133">Transmembrane helix</keyword>
<dbReference type="Pfam" id="PF00324">
    <property type="entry name" value="AA_permease"/>
    <property type="match status" value="1"/>
</dbReference>
<comment type="subcellular location">
    <subcellularLocation>
        <location evidence="1">Membrane</location>
        <topology evidence="1">Multi-pass membrane protein</topology>
    </subcellularLocation>
</comment>
<dbReference type="GO" id="GO:0016020">
    <property type="term" value="C:membrane"/>
    <property type="evidence" value="ECO:0007669"/>
    <property type="project" value="UniProtKB-SubCell"/>
</dbReference>
<evidence type="ECO:0000256" key="2">
    <source>
        <dbReference type="ARBA" id="ARBA00022692"/>
    </source>
</evidence>
<keyword evidence="8" id="KW-1185">Reference proteome</keyword>
<dbReference type="Gene3D" id="1.20.1740.10">
    <property type="entry name" value="Amino acid/polyamine transporter I"/>
    <property type="match status" value="1"/>
</dbReference>
<dbReference type="GO" id="GO:0015171">
    <property type="term" value="F:amino acid transmembrane transporter activity"/>
    <property type="evidence" value="ECO:0007669"/>
    <property type="project" value="TreeGrafter"/>
</dbReference>
<evidence type="ECO:0000256" key="4">
    <source>
        <dbReference type="ARBA" id="ARBA00023136"/>
    </source>
</evidence>
<evidence type="ECO:0000256" key="5">
    <source>
        <dbReference type="SAM" id="Phobius"/>
    </source>
</evidence>
<dbReference type="OrthoDB" id="10062876at2759"/>
<keyword evidence="2 5" id="KW-0812">Transmembrane</keyword>
<keyword evidence="4 5" id="KW-0472">Membrane</keyword>
<evidence type="ECO:0000313" key="8">
    <source>
        <dbReference type="Proteomes" id="UP000194127"/>
    </source>
</evidence>
<dbReference type="PANTHER" id="PTHR43341:SF3">
    <property type="entry name" value="AMINO-ACID PERMEASE PB1C11.02-RELATED"/>
    <property type="match status" value="1"/>
</dbReference>
<protein>
    <recommendedName>
        <fullName evidence="6">Amino acid permease/ SLC12A domain-containing protein</fullName>
    </recommendedName>
</protein>
<feature type="transmembrane region" description="Helical" evidence="5">
    <location>
        <begin position="71"/>
        <end position="91"/>
    </location>
</feature>